<dbReference type="EMBL" id="BOOJ01000007">
    <property type="protein sequence ID" value="GIH89925.1"/>
    <property type="molecule type" value="Genomic_DNA"/>
</dbReference>
<sequence>MTTELGSLGPQISLFDYALRLHRKDPDAPLPRDGEPYPDAETHHRRRGPDAPEDHRFVGMDVAAILDAHFAKAEAPPGELADAFHDLYVPAHRNEHIAAAALRADKRRVQQTGRWLVRHSSDRCSATVGLALLATGWAEEDISLIQTIGLLSNHFGLLAANALQRRRGGEEALLWLAERVAGWGRVYVVEALCMGVFESRSWLLRNSCDGDYLNGYFAGKVATAAHLHEAIIRPDADDDLVDHTGRLLSTMAGCSGMGMTLDHYPPAHIVLEAHAGHLSRQAATVSRYTNAAELVGHLARQSPERLGCTPEERDRILQQYLDVLGREAWRQTVRAGLDRDSYFFTWFAENVAAPLHLQGL</sequence>
<gene>
    <name evidence="2" type="ORF">Psi01_05550</name>
</gene>
<name>A0A8J3SB04_9ACTN</name>
<feature type="compositionally biased region" description="Basic and acidic residues" evidence="1">
    <location>
        <begin position="25"/>
        <end position="35"/>
    </location>
</feature>
<reference evidence="2 3" key="1">
    <citation type="submission" date="2021-01" db="EMBL/GenBank/DDBJ databases">
        <title>Whole genome shotgun sequence of Planobispora siamensis NBRC 107568.</title>
        <authorList>
            <person name="Komaki H."/>
            <person name="Tamura T."/>
        </authorList>
    </citation>
    <scope>NUCLEOTIDE SEQUENCE [LARGE SCALE GENOMIC DNA]</scope>
    <source>
        <strain evidence="2 3">NBRC 107568</strain>
    </source>
</reference>
<dbReference type="Proteomes" id="UP000619788">
    <property type="component" value="Unassembled WGS sequence"/>
</dbReference>
<dbReference type="AlphaFoldDB" id="A0A8J3SB04"/>
<feature type="region of interest" description="Disordered" evidence="1">
    <location>
        <begin position="25"/>
        <end position="54"/>
    </location>
</feature>
<evidence type="ECO:0000313" key="3">
    <source>
        <dbReference type="Proteomes" id="UP000619788"/>
    </source>
</evidence>
<evidence type="ECO:0000256" key="1">
    <source>
        <dbReference type="SAM" id="MobiDB-lite"/>
    </source>
</evidence>
<proteinExistence type="predicted"/>
<protein>
    <submittedName>
        <fullName evidence="2">Uncharacterized protein</fullName>
    </submittedName>
</protein>
<accession>A0A8J3SB04</accession>
<evidence type="ECO:0000313" key="2">
    <source>
        <dbReference type="EMBL" id="GIH89925.1"/>
    </source>
</evidence>
<organism evidence="2 3">
    <name type="scientific">Planobispora siamensis</name>
    <dbReference type="NCBI Taxonomy" id="936338"/>
    <lineage>
        <taxon>Bacteria</taxon>
        <taxon>Bacillati</taxon>
        <taxon>Actinomycetota</taxon>
        <taxon>Actinomycetes</taxon>
        <taxon>Streptosporangiales</taxon>
        <taxon>Streptosporangiaceae</taxon>
        <taxon>Planobispora</taxon>
    </lineage>
</organism>
<comment type="caution">
    <text evidence="2">The sequence shown here is derived from an EMBL/GenBank/DDBJ whole genome shotgun (WGS) entry which is preliminary data.</text>
</comment>
<keyword evidence="3" id="KW-1185">Reference proteome</keyword>